<comment type="caution">
    <text evidence="2">The sequence shown here is derived from an EMBL/GenBank/DDBJ whole genome shotgun (WGS) entry which is preliminary data.</text>
</comment>
<dbReference type="RefSeq" id="WP_141785912.1">
    <property type="nucleotide sequence ID" value="NZ_BAAAIK010000001.1"/>
</dbReference>
<dbReference type="PROSITE" id="PS51318">
    <property type="entry name" value="TAT"/>
    <property type="match status" value="1"/>
</dbReference>
<evidence type="ECO:0008006" key="4">
    <source>
        <dbReference type="Google" id="ProtNLM"/>
    </source>
</evidence>
<keyword evidence="1" id="KW-0472">Membrane</keyword>
<evidence type="ECO:0000313" key="3">
    <source>
        <dbReference type="Proteomes" id="UP000319516"/>
    </source>
</evidence>
<name>A0A542YV79_9MICO</name>
<proteinExistence type="predicted"/>
<feature type="transmembrane region" description="Helical" evidence="1">
    <location>
        <begin position="106"/>
        <end position="128"/>
    </location>
</feature>
<sequence length="144" mass="14167">MTSSRPAPSLMVRRAALVAGAGVPLCAAVAAVVGEPRGASAATAALGAGLAGAAMLGGARGVQWLLTQPGALVLPGGLMIFFVVIVLLLSAAIVLQSLGWVQETPLALSALASVLLTQAAMVSGYLAARHPVITPAPPGPEGDR</sequence>
<keyword evidence="1" id="KW-1133">Transmembrane helix</keyword>
<organism evidence="2 3">
    <name type="scientific">Ornithinicoccus hortensis</name>
    <dbReference type="NCBI Taxonomy" id="82346"/>
    <lineage>
        <taxon>Bacteria</taxon>
        <taxon>Bacillati</taxon>
        <taxon>Actinomycetota</taxon>
        <taxon>Actinomycetes</taxon>
        <taxon>Micrococcales</taxon>
        <taxon>Intrasporangiaceae</taxon>
        <taxon>Ornithinicoccus</taxon>
    </lineage>
</organism>
<feature type="transmembrane region" description="Helical" evidence="1">
    <location>
        <begin position="40"/>
        <end position="59"/>
    </location>
</feature>
<dbReference type="EMBL" id="VFOP01000001">
    <property type="protein sequence ID" value="TQL51980.1"/>
    <property type="molecule type" value="Genomic_DNA"/>
</dbReference>
<accession>A0A542YV79</accession>
<protein>
    <recommendedName>
        <fullName evidence="4">ATP synthase protein I</fullName>
    </recommendedName>
</protein>
<evidence type="ECO:0000256" key="1">
    <source>
        <dbReference type="SAM" id="Phobius"/>
    </source>
</evidence>
<dbReference type="Proteomes" id="UP000319516">
    <property type="component" value="Unassembled WGS sequence"/>
</dbReference>
<dbReference type="InterPro" id="IPR006311">
    <property type="entry name" value="TAT_signal"/>
</dbReference>
<dbReference type="AlphaFoldDB" id="A0A542YV79"/>
<reference evidence="2 3" key="1">
    <citation type="submission" date="2019-06" db="EMBL/GenBank/DDBJ databases">
        <title>Sequencing the genomes of 1000 actinobacteria strains.</title>
        <authorList>
            <person name="Klenk H.-P."/>
        </authorList>
    </citation>
    <scope>NUCLEOTIDE SEQUENCE [LARGE SCALE GENOMIC DNA]</scope>
    <source>
        <strain evidence="2 3">DSM 12335</strain>
    </source>
</reference>
<keyword evidence="1" id="KW-0812">Transmembrane</keyword>
<keyword evidence="3" id="KW-1185">Reference proteome</keyword>
<evidence type="ECO:0000313" key="2">
    <source>
        <dbReference type="EMBL" id="TQL51980.1"/>
    </source>
</evidence>
<gene>
    <name evidence="2" type="ORF">FB467_3147</name>
</gene>
<feature type="transmembrane region" description="Helical" evidence="1">
    <location>
        <begin position="71"/>
        <end position="94"/>
    </location>
</feature>